<dbReference type="Pfam" id="PF00328">
    <property type="entry name" value="His_Phos_2"/>
    <property type="match status" value="1"/>
</dbReference>
<evidence type="ECO:0000256" key="1">
    <source>
        <dbReference type="ARBA" id="ARBA00005375"/>
    </source>
</evidence>
<gene>
    <name evidence="7" type="ORF">OGATHE_002276</name>
</gene>
<feature type="active site" description="Proton donor" evidence="4">
    <location>
        <position position="324"/>
    </location>
</feature>
<dbReference type="PANTHER" id="PTHR20963:SF18">
    <property type="entry name" value="ACID PHOSPHATASE PHO11-RELATED"/>
    <property type="match status" value="1"/>
</dbReference>
<feature type="chain" id="PRO_5040169044" description="Acid phosphatase" evidence="6">
    <location>
        <begin position="18"/>
        <end position="442"/>
    </location>
</feature>
<dbReference type="EMBL" id="JAEUBD010000753">
    <property type="protein sequence ID" value="KAH3672631.1"/>
    <property type="molecule type" value="Genomic_DNA"/>
</dbReference>
<evidence type="ECO:0000256" key="5">
    <source>
        <dbReference type="PIRSR" id="PIRSR000894-2"/>
    </source>
</evidence>
<feature type="disulfide bond" evidence="5">
    <location>
        <begin position="253"/>
        <end position="266"/>
    </location>
</feature>
<keyword evidence="5" id="KW-1015">Disulfide bond</keyword>
<evidence type="ECO:0000256" key="6">
    <source>
        <dbReference type="SAM" id="SignalP"/>
    </source>
</evidence>
<dbReference type="Gene3D" id="3.40.50.1240">
    <property type="entry name" value="Phosphoglycerate mutase-like"/>
    <property type="match status" value="1"/>
</dbReference>
<reference evidence="7" key="1">
    <citation type="journal article" date="2021" name="Open Biol.">
        <title>Shared evolutionary footprints suggest mitochondrial oxidative damage underlies multiple complex I losses in fungi.</title>
        <authorList>
            <person name="Schikora-Tamarit M.A."/>
            <person name="Marcet-Houben M."/>
            <person name="Nosek J."/>
            <person name="Gabaldon T."/>
        </authorList>
    </citation>
    <scope>NUCLEOTIDE SEQUENCE</scope>
    <source>
        <strain evidence="7">NCAIM Y.01608</strain>
    </source>
</reference>
<dbReference type="Proteomes" id="UP000788993">
    <property type="component" value="Unassembled WGS sequence"/>
</dbReference>
<feature type="disulfide bond" evidence="5">
    <location>
        <begin position="60"/>
        <end position="372"/>
    </location>
</feature>
<feature type="active site" description="Nucleophile" evidence="4">
    <location>
        <position position="71"/>
    </location>
</feature>
<keyword evidence="3" id="KW-0325">Glycoprotein</keyword>
<evidence type="ECO:0000313" key="8">
    <source>
        <dbReference type="Proteomes" id="UP000788993"/>
    </source>
</evidence>
<dbReference type="SUPFAM" id="SSF53254">
    <property type="entry name" value="Phosphoglycerate mutase-like"/>
    <property type="match status" value="1"/>
</dbReference>
<dbReference type="GO" id="GO:0003993">
    <property type="term" value="F:acid phosphatase activity"/>
    <property type="evidence" value="ECO:0007669"/>
    <property type="project" value="TreeGrafter"/>
</dbReference>
<keyword evidence="6" id="KW-0732">Signal</keyword>
<dbReference type="PIRSF" id="PIRSF000894">
    <property type="entry name" value="Acid_phosphatase"/>
    <property type="match status" value="1"/>
</dbReference>
<dbReference type="CDD" id="cd07061">
    <property type="entry name" value="HP_HAP_like"/>
    <property type="match status" value="1"/>
</dbReference>
<evidence type="ECO:0000313" key="7">
    <source>
        <dbReference type="EMBL" id="KAH3672631.1"/>
    </source>
</evidence>
<dbReference type="GO" id="GO:0009277">
    <property type="term" value="C:fungal-type cell wall"/>
    <property type="evidence" value="ECO:0007669"/>
    <property type="project" value="TreeGrafter"/>
</dbReference>
<protein>
    <recommendedName>
        <fullName evidence="9">Acid phosphatase</fullName>
    </recommendedName>
</protein>
<sequence length="442" mass="49384">MFSFATTLLVGAIVANGLILHPGYDQVATDQYNLLKFMIGAGPFVEHSGFGIPLDTPPHCEIEQAQLFMRHGERFPTKSSGKQYKKFYDRLKKANITDYKGPLAFIEDLEYFVPDSDNYDLETTRGLYSGLLNAFKFGTYLRERYDSLVDTSSVLPIFAASEDRVVDTARSFGRGFFGPDYATSCSIQVVNETDTSKGANALTTKDNCPTYNSSFYDYSFGDEIFQREADRLNELSPGFNITADDIITMGTYCAYETNVKGHSSFCDALSREAFIALQYNNDVTKFYQFGPGYNMSAVAGGVYANATAKLLQEDGKLWFSFSHDNDLLNYITALGLITDTELGTEDVDFHRSFKTSELVPQGARLIIEKLNCSDTSFVRTILNDKVYPVPGCSSGPGYSCPLEDYLDIITPEVDYASACELPDDAPKEISFYWDWKPTFENN</sequence>
<reference evidence="7" key="2">
    <citation type="submission" date="2021-01" db="EMBL/GenBank/DDBJ databases">
        <authorList>
            <person name="Schikora-Tamarit M.A."/>
        </authorList>
    </citation>
    <scope>NUCLEOTIDE SEQUENCE</scope>
    <source>
        <strain evidence="7">NCAIM Y.01608</strain>
    </source>
</reference>
<dbReference type="InterPro" id="IPR029033">
    <property type="entry name" value="His_PPase_superfam"/>
</dbReference>
<feature type="signal peptide" evidence="6">
    <location>
        <begin position="1"/>
        <end position="17"/>
    </location>
</feature>
<keyword evidence="8" id="KW-1185">Reference proteome</keyword>
<accession>A0A9P8TB58</accession>
<dbReference type="PROSITE" id="PS00778">
    <property type="entry name" value="HIS_ACID_PHOSPHAT_2"/>
    <property type="match status" value="1"/>
</dbReference>
<keyword evidence="2" id="KW-0378">Hydrolase</keyword>
<comment type="similarity">
    <text evidence="1">Belongs to the histidine acid phosphatase family.</text>
</comment>
<evidence type="ECO:0000256" key="2">
    <source>
        <dbReference type="ARBA" id="ARBA00022801"/>
    </source>
</evidence>
<dbReference type="InterPro" id="IPR000560">
    <property type="entry name" value="His_Pase_clade-2"/>
</dbReference>
<dbReference type="AlphaFoldDB" id="A0A9P8TB58"/>
<name>A0A9P8TB58_9ASCO</name>
<organism evidence="7 8">
    <name type="scientific">Ogataea polymorpha</name>
    <dbReference type="NCBI Taxonomy" id="460523"/>
    <lineage>
        <taxon>Eukaryota</taxon>
        <taxon>Fungi</taxon>
        <taxon>Dikarya</taxon>
        <taxon>Ascomycota</taxon>
        <taxon>Saccharomycotina</taxon>
        <taxon>Pichiomycetes</taxon>
        <taxon>Pichiales</taxon>
        <taxon>Pichiaceae</taxon>
        <taxon>Ogataea</taxon>
    </lineage>
</organism>
<feature type="disulfide bond" evidence="5">
    <location>
        <begin position="392"/>
        <end position="400"/>
    </location>
</feature>
<evidence type="ECO:0000256" key="4">
    <source>
        <dbReference type="PIRSR" id="PIRSR000894-1"/>
    </source>
</evidence>
<evidence type="ECO:0000256" key="3">
    <source>
        <dbReference type="ARBA" id="ARBA00023180"/>
    </source>
</evidence>
<dbReference type="InterPro" id="IPR016274">
    <property type="entry name" value="Histidine_acid_Pase_euk"/>
</dbReference>
<proteinExistence type="inferred from homology"/>
<dbReference type="InterPro" id="IPR033379">
    <property type="entry name" value="Acid_Pase_AS"/>
</dbReference>
<comment type="caution">
    <text evidence="7">The sequence shown here is derived from an EMBL/GenBank/DDBJ whole genome shotgun (WGS) entry which is preliminary data.</text>
</comment>
<evidence type="ECO:0008006" key="9">
    <source>
        <dbReference type="Google" id="ProtNLM"/>
    </source>
</evidence>
<dbReference type="PANTHER" id="PTHR20963">
    <property type="entry name" value="MULTIPLE INOSITOL POLYPHOSPHATE PHOSPHATASE-RELATED"/>
    <property type="match status" value="1"/>
</dbReference>